<dbReference type="AlphaFoldDB" id="A0A368KRL1"/>
<dbReference type="InterPro" id="IPR045584">
    <property type="entry name" value="Pilin-like"/>
</dbReference>
<feature type="domain" description="Type II secretion system protein GspG C-terminal" evidence="2">
    <location>
        <begin position="81"/>
        <end position="116"/>
    </location>
</feature>
<feature type="chain" id="PRO_5016578960" description="Type II secretion system protein GspG C-terminal domain-containing protein" evidence="1">
    <location>
        <begin position="26"/>
        <end position="137"/>
    </location>
</feature>
<evidence type="ECO:0000313" key="3">
    <source>
        <dbReference type="EMBL" id="RCS50456.1"/>
    </source>
</evidence>
<dbReference type="Pfam" id="PF08334">
    <property type="entry name" value="T2SSG"/>
    <property type="match status" value="1"/>
</dbReference>
<name>A0A368KRL1_9BACT</name>
<gene>
    <name evidence="3" type="ORF">DTL42_11265</name>
</gene>
<protein>
    <recommendedName>
        <fullName evidence="2">Type II secretion system protein GspG C-terminal domain-containing protein</fullName>
    </recommendedName>
</protein>
<accession>A0A368KRL1</accession>
<sequence>MIAMPFNSRCSYLVSLFLVVPCAMPFGCKHLVGVVVIPDTSITTGHLYVTHKRICDYWNSHGKLPADFEDLPVIENRDCSTTDGWGRELLWKSDGARIIEVYSLGKDGTPGGAGEDCRFSIIFDASNPHRVPEVKED</sequence>
<dbReference type="SUPFAM" id="SSF54523">
    <property type="entry name" value="Pili subunits"/>
    <property type="match status" value="1"/>
</dbReference>
<dbReference type="InterPro" id="IPR013545">
    <property type="entry name" value="T2SS_protein-GspG_C"/>
</dbReference>
<dbReference type="Proteomes" id="UP000253562">
    <property type="component" value="Unassembled WGS sequence"/>
</dbReference>
<keyword evidence="1" id="KW-0732">Signal</keyword>
<evidence type="ECO:0000313" key="4">
    <source>
        <dbReference type="Proteomes" id="UP000253562"/>
    </source>
</evidence>
<comment type="caution">
    <text evidence="3">The sequence shown here is derived from an EMBL/GenBank/DDBJ whole genome shotgun (WGS) entry which is preliminary data.</text>
</comment>
<feature type="signal peptide" evidence="1">
    <location>
        <begin position="1"/>
        <end position="25"/>
    </location>
</feature>
<reference evidence="3 4" key="1">
    <citation type="submission" date="2018-07" db="EMBL/GenBank/DDBJ databases">
        <title>Comparative genomes isolates from brazilian mangrove.</title>
        <authorList>
            <person name="De Araujo J.E."/>
            <person name="Taketani R.G."/>
            <person name="Silva M.C.P."/>
            <person name="Lourenco M.V."/>
            <person name="Oliveira V.M."/>
            <person name="Andreote F.D."/>
        </authorList>
    </citation>
    <scope>NUCLEOTIDE SEQUENCE [LARGE SCALE GENOMIC DNA]</scope>
    <source>
        <strain evidence="3 4">HEX PRIS-MGV</strain>
    </source>
</reference>
<proteinExistence type="predicted"/>
<organism evidence="3 4">
    <name type="scientific">Bremerella cremea</name>
    <dbReference type="NCBI Taxonomy" id="1031537"/>
    <lineage>
        <taxon>Bacteria</taxon>
        <taxon>Pseudomonadati</taxon>
        <taxon>Planctomycetota</taxon>
        <taxon>Planctomycetia</taxon>
        <taxon>Pirellulales</taxon>
        <taxon>Pirellulaceae</taxon>
        <taxon>Bremerella</taxon>
    </lineage>
</organism>
<dbReference type="EMBL" id="QPEX01000020">
    <property type="protein sequence ID" value="RCS50456.1"/>
    <property type="molecule type" value="Genomic_DNA"/>
</dbReference>
<evidence type="ECO:0000256" key="1">
    <source>
        <dbReference type="SAM" id="SignalP"/>
    </source>
</evidence>
<evidence type="ECO:0000259" key="2">
    <source>
        <dbReference type="Pfam" id="PF08334"/>
    </source>
</evidence>